<dbReference type="RefSeq" id="WP_337695845.1">
    <property type="nucleotide sequence ID" value="NZ_JBBEGN010000007.1"/>
</dbReference>
<evidence type="ECO:0000256" key="4">
    <source>
        <dbReference type="ARBA" id="ARBA00013244"/>
    </source>
</evidence>
<evidence type="ECO:0000259" key="13">
    <source>
        <dbReference type="Pfam" id="PF06974"/>
    </source>
</evidence>
<dbReference type="InterPro" id="IPR023213">
    <property type="entry name" value="CAT-like_dom_sf"/>
</dbReference>
<dbReference type="PANTHER" id="PTHR31650:SF1">
    <property type="entry name" value="WAX ESTER SYNTHASE_DIACYLGLYCEROL ACYLTRANSFERASE 4-RELATED"/>
    <property type="match status" value="1"/>
</dbReference>
<dbReference type="EMBL" id="JBBEGN010000007">
    <property type="protein sequence ID" value="MEJ2869268.1"/>
    <property type="molecule type" value="Genomic_DNA"/>
</dbReference>
<evidence type="ECO:0000256" key="9">
    <source>
        <dbReference type="ARBA" id="ARBA00023315"/>
    </source>
</evidence>
<evidence type="ECO:0000259" key="12">
    <source>
        <dbReference type="Pfam" id="PF03007"/>
    </source>
</evidence>
<feature type="domain" description="O-acyltransferase WSD1 C-terminal" evidence="13">
    <location>
        <begin position="319"/>
        <end position="457"/>
    </location>
</feature>
<dbReference type="Pfam" id="PF03007">
    <property type="entry name" value="WS_DGAT_cat"/>
    <property type="match status" value="1"/>
</dbReference>
<keyword evidence="9" id="KW-0012">Acyltransferase</keyword>
<accession>A0ABU8MPM2</accession>
<keyword evidence="6" id="KW-0808">Transferase</keyword>
<protein>
    <recommendedName>
        <fullName evidence="4">diacylglycerol O-acyltransferase</fullName>
        <ecNumber evidence="4">2.3.1.20</ecNumber>
    </recommendedName>
</protein>
<reference evidence="14 15" key="1">
    <citation type="submission" date="2024-03" db="EMBL/GenBank/DDBJ databases">
        <title>Actinomycetospora sp. OC33-EN08, a novel actinomycete isolated from wild orchid (Aerides multiflora).</title>
        <authorList>
            <person name="Suriyachadkun C."/>
        </authorList>
    </citation>
    <scope>NUCLEOTIDE SEQUENCE [LARGE SCALE GENOMIC DNA]</scope>
    <source>
        <strain evidence="14 15">OC33-EN08</strain>
    </source>
</reference>
<keyword evidence="7" id="KW-0319">Glycerol metabolism</keyword>
<evidence type="ECO:0000256" key="8">
    <source>
        <dbReference type="ARBA" id="ARBA00023098"/>
    </source>
</evidence>
<comment type="similarity">
    <text evidence="3">Belongs to the long-chain O-acyltransferase family.</text>
</comment>
<evidence type="ECO:0000256" key="3">
    <source>
        <dbReference type="ARBA" id="ARBA00009587"/>
    </source>
</evidence>
<dbReference type="Pfam" id="PF06974">
    <property type="entry name" value="WS_DGAT_C"/>
    <property type="match status" value="1"/>
</dbReference>
<evidence type="ECO:0000256" key="2">
    <source>
        <dbReference type="ARBA" id="ARBA00005189"/>
    </source>
</evidence>
<dbReference type="InterPro" id="IPR045034">
    <property type="entry name" value="O-acyltransferase_WSD1-like"/>
</dbReference>
<evidence type="ECO:0000256" key="11">
    <source>
        <dbReference type="SAM" id="MobiDB-lite"/>
    </source>
</evidence>
<evidence type="ECO:0000256" key="1">
    <source>
        <dbReference type="ARBA" id="ARBA00004771"/>
    </source>
</evidence>
<sequence>MDRWASGIDTAWLQLEQETNRMVVHGVLFCDGPLDLDALRARVQERWVAVYPGFRQRPTWPTGPIGPARWVDAPPDLTRHVTTMTLPAPGDDGSASGATGRGDAALARRIGELMSTPLPADRPWWRMEAITGYDGTALHVAIHHGLADGVALSHLFHALADPVSDPRTPAAYAAPPREARPVHDVRLFRREVRDRAASLWATVRRSGTPEGASELAATGRAIGHSASLLASPPREKPSPLQGRPGVAKAARWTTSVPLEDVRAAGKAAGGSVNDVLCAAIAGALRTYLGGSEGSDVPRLRAVMPTNLRPLDAPISAELGNEFGLVLPPLPTDEPDPTRRIERMHRAMATIKRTNQALASFTGIAAAGLGTPAHTQKLVARYARAGSLIVSNVPGPLEELTIGDVRVRDLMFWVPCSARLGLGVSVLSYAGRVRLGVDADLGLIGGEEGMDRFTAALEEEVRGLRPGG</sequence>
<evidence type="ECO:0000256" key="5">
    <source>
        <dbReference type="ARBA" id="ARBA00022516"/>
    </source>
</evidence>
<evidence type="ECO:0000313" key="14">
    <source>
        <dbReference type="EMBL" id="MEJ2869268.1"/>
    </source>
</evidence>
<name>A0ABU8MPM2_9PSEU</name>
<dbReference type="Proteomes" id="UP001385809">
    <property type="component" value="Unassembled WGS sequence"/>
</dbReference>
<feature type="domain" description="O-acyltransferase WSD1-like N-terminal" evidence="12">
    <location>
        <begin position="6"/>
        <end position="275"/>
    </location>
</feature>
<organism evidence="14 15">
    <name type="scientific">Actinomycetospora aurantiaca</name>
    <dbReference type="NCBI Taxonomy" id="3129233"/>
    <lineage>
        <taxon>Bacteria</taxon>
        <taxon>Bacillati</taxon>
        <taxon>Actinomycetota</taxon>
        <taxon>Actinomycetes</taxon>
        <taxon>Pseudonocardiales</taxon>
        <taxon>Pseudonocardiaceae</taxon>
        <taxon>Actinomycetospora</taxon>
    </lineage>
</organism>
<evidence type="ECO:0000313" key="15">
    <source>
        <dbReference type="Proteomes" id="UP001385809"/>
    </source>
</evidence>
<keyword evidence="15" id="KW-1185">Reference proteome</keyword>
<evidence type="ECO:0000256" key="6">
    <source>
        <dbReference type="ARBA" id="ARBA00022679"/>
    </source>
</evidence>
<dbReference type="SUPFAM" id="SSF52777">
    <property type="entry name" value="CoA-dependent acyltransferases"/>
    <property type="match status" value="2"/>
</dbReference>
<comment type="pathway">
    <text evidence="1">Glycerolipid metabolism; triacylglycerol biosynthesis.</text>
</comment>
<dbReference type="EC" id="2.3.1.20" evidence="4"/>
<gene>
    <name evidence="14" type="ORF">WCD74_15945</name>
</gene>
<keyword evidence="8" id="KW-0443">Lipid metabolism</keyword>
<evidence type="ECO:0000256" key="7">
    <source>
        <dbReference type="ARBA" id="ARBA00022798"/>
    </source>
</evidence>
<evidence type="ECO:0000256" key="10">
    <source>
        <dbReference type="ARBA" id="ARBA00048109"/>
    </source>
</evidence>
<dbReference type="InterPro" id="IPR004255">
    <property type="entry name" value="O-acyltransferase_WSD1_N"/>
</dbReference>
<keyword evidence="5" id="KW-0444">Lipid biosynthesis</keyword>
<dbReference type="InterPro" id="IPR009721">
    <property type="entry name" value="O-acyltransferase_WSD1_C"/>
</dbReference>
<comment type="pathway">
    <text evidence="2">Lipid metabolism.</text>
</comment>
<proteinExistence type="inferred from homology"/>
<feature type="region of interest" description="Disordered" evidence="11">
    <location>
        <begin position="227"/>
        <end position="248"/>
    </location>
</feature>
<dbReference type="Gene3D" id="3.30.559.10">
    <property type="entry name" value="Chloramphenicol acetyltransferase-like domain"/>
    <property type="match status" value="1"/>
</dbReference>
<comment type="caution">
    <text evidence="14">The sequence shown here is derived from an EMBL/GenBank/DDBJ whole genome shotgun (WGS) entry which is preliminary data.</text>
</comment>
<dbReference type="PANTHER" id="PTHR31650">
    <property type="entry name" value="O-ACYLTRANSFERASE (WSD1-LIKE) FAMILY PROTEIN"/>
    <property type="match status" value="1"/>
</dbReference>
<comment type="catalytic activity">
    <reaction evidence="10">
        <text>an acyl-CoA + a 1,2-diacyl-sn-glycerol = a triacyl-sn-glycerol + CoA</text>
        <dbReference type="Rhea" id="RHEA:10868"/>
        <dbReference type="ChEBI" id="CHEBI:17815"/>
        <dbReference type="ChEBI" id="CHEBI:57287"/>
        <dbReference type="ChEBI" id="CHEBI:58342"/>
        <dbReference type="ChEBI" id="CHEBI:64615"/>
        <dbReference type="EC" id="2.3.1.20"/>
    </reaction>
</comment>